<name>A0A835DEM9_TETSI</name>
<keyword evidence="2" id="KW-1185">Reference proteome</keyword>
<protein>
    <recommendedName>
        <fullName evidence="3">Nuclease HARBI1</fullName>
    </recommendedName>
</protein>
<dbReference type="PANTHER" id="PTHR47150:SF7">
    <property type="entry name" value="NUCLEASE"/>
    <property type="match status" value="1"/>
</dbReference>
<reference evidence="1 2" key="1">
    <citation type="submission" date="2020-04" db="EMBL/GenBank/DDBJ databases">
        <title>Plant Genome Project.</title>
        <authorList>
            <person name="Zhang R.-G."/>
        </authorList>
    </citation>
    <scope>NUCLEOTIDE SEQUENCE [LARGE SCALE GENOMIC DNA]</scope>
    <source>
        <strain evidence="1">YNK0</strain>
        <tissue evidence="1">Leaf</tissue>
    </source>
</reference>
<evidence type="ECO:0008006" key="3">
    <source>
        <dbReference type="Google" id="ProtNLM"/>
    </source>
</evidence>
<dbReference type="OMA" id="NAQYTER"/>
<dbReference type="Proteomes" id="UP000655225">
    <property type="component" value="Unassembled WGS sequence"/>
</dbReference>
<proteinExistence type="predicted"/>
<dbReference type="OrthoDB" id="1521186at2759"/>
<accession>A0A835DEM9</accession>
<organism evidence="1 2">
    <name type="scientific">Tetracentron sinense</name>
    <name type="common">Spur-leaf</name>
    <dbReference type="NCBI Taxonomy" id="13715"/>
    <lineage>
        <taxon>Eukaryota</taxon>
        <taxon>Viridiplantae</taxon>
        <taxon>Streptophyta</taxon>
        <taxon>Embryophyta</taxon>
        <taxon>Tracheophyta</taxon>
        <taxon>Spermatophyta</taxon>
        <taxon>Magnoliopsida</taxon>
        <taxon>Trochodendrales</taxon>
        <taxon>Trochodendraceae</taxon>
        <taxon>Tetracentron</taxon>
    </lineage>
</organism>
<evidence type="ECO:0000313" key="2">
    <source>
        <dbReference type="Proteomes" id="UP000655225"/>
    </source>
</evidence>
<dbReference type="PANTHER" id="PTHR47150">
    <property type="entry name" value="OS12G0169200 PROTEIN"/>
    <property type="match status" value="1"/>
</dbReference>
<gene>
    <name evidence="1" type="ORF">HHK36_012528</name>
</gene>
<sequence length="288" mass="33269">MSRPLFLRIQFAIEAHDPYFILKRNAAGTLGLSSLQKVTVAMRMLAYGVAADAVDDYVRIGESTSIESLKRFVRVVVEVFGEEYLRSPNNDDISRLLAQGEARGFPGMLGSIDCMHWKWKNCPIAWKVNYSINGHDYTMGYYLADDIYPPWSTFVKTISCPRVNKDKHFAATQESARKDVERAFGVLQARFAIVHGPSRFWDLPMLRDIMKACIIMHYMIVEDERDVYIPDLNYDVIEENITVSHERTIELSQIIQNHRHIRYRGIHSQLQTDLVEHLWKLQGARMNA</sequence>
<dbReference type="InterPro" id="IPR006912">
    <property type="entry name" value="Harbinger_derived_prot"/>
</dbReference>
<dbReference type="AlphaFoldDB" id="A0A835DEM9"/>
<comment type="caution">
    <text evidence="1">The sequence shown here is derived from an EMBL/GenBank/DDBJ whole genome shotgun (WGS) entry which is preliminary data.</text>
</comment>
<dbReference type="Pfam" id="PF04827">
    <property type="entry name" value="Plant_tran"/>
    <property type="match status" value="1"/>
</dbReference>
<dbReference type="EMBL" id="JABCRI010000008">
    <property type="protein sequence ID" value="KAF8401583.1"/>
    <property type="molecule type" value="Genomic_DNA"/>
</dbReference>
<evidence type="ECO:0000313" key="1">
    <source>
        <dbReference type="EMBL" id="KAF8401583.1"/>
    </source>
</evidence>